<dbReference type="PRINTS" id="PR00386">
    <property type="entry name" value="P53SUPPRESSR"/>
</dbReference>
<comment type="subcellular location">
    <subcellularLocation>
        <location evidence="2">Nucleus</location>
    </subcellularLocation>
</comment>
<dbReference type="Gene3D" id="2.60.40.720">
    <property type="match status" value="1"/>
</dbReference>
<dbReference type="PANTHER" id="PTHR11447:SF16">
    <property type="entry name" value="P53 PROTEIN LONG FORM VARIANT 1"/>
    <property type="match status" value="1"/>
</dbReference>
<dbReference type="InterPro" id="IPR012346">
    <property type="entry name" value="p53/RUNT-type_TF_DNA-bd_sf"/>
</dbReference>
<evidence type="ECO:0000256" key="10">
    <source>
        <dbReference type="ARBA" id="ARBA00023163"/>
    </source>
</evidence>
<evidence type="ECO:0000256" key="9">
    <source>
        <dbReference type="ARBA" id="ARBA00023159"/>
    </source>
</evidence>
<dbReference type="Proteomes" id="UP000823941">
    <property type="component" value="Chromosome 16"/>
</dbReference>
<comment type="caution">
    <text evidence="13">The sequence shown here is derived from an EMBL/GenBank/DDBJ whole genome shotgun (WGS) entry which is preliminary data.</text>
</comment>
<evidence type="ECO:0000256" key="1">
    <source>
        <dbReference type="ARBA" id="ARBA00001947"/>
    </source>
</evidence>
<dbReference type="CDD" id="cd08367">
    <property type="entry name" value="P53"/>
    <property type="match status" value="1"/>
</dbReference>
<dbReference type="InterPro" id="IPR011615">
    <property type="entry name" value="p53_DNA-bd"/>
</dbReference>
<accession>A0ABQ7QEN5</accession>
<keyword evidence="11" id="KW-0539">Nucleus</keyword>
<evidence type="ECO:0000256" key="3">
    <source>
        <dbReference type="ARBA" id="ARBA00006167"/>
    </source>
</evidence>
<dbReference type="InterPro" id="IPR002117">
    <property type="entry name" value="p53_tumour_suppressor"/>
</dbReference>
<keyword evidence="8" id="KW-0238">DNA-binding</keyword>
<dbReference type="PANTHER" id="PTHR11447">
    <property type="entry name" value="CELLULAR TUMOR ANTIGEN P53"/>
    <property type="match status" value="1"/>
</dbReference>
<feature type="domain" description="p53 DNA-binding" evidence="12">
    <location>
        <begin position="83"/>
        <end position="276"/>
    </location>
</feature>
<evidence type="ECO:0000256" key="6">
    <source>
        <dbReference type="ARBA" id="ARBA00022833"/>
    </source>
</evidence>
<evidence type="ECO:0000256" key="11">
    <source>
        <dbReference type="ARBA" id="ARBA00023242"/>
    </source>
</evidence>
<dbReference type="EMBL" id="JAHIBW010000016">
    <property type="protein sequence ID" value="KAG7303681.1"/>
    <property type="molecule type" value="Genomic_DNA"/>
</dbReference>
<name>A0ABQ7QEN5_PLUXY</name>
<evidence type="ECO:0000256" key="4">
    <source>
        <dbReference type="ARBA" id="ARBA00022703"/>
    </source>
</evidence>
<proteinExistence type="inferred from homology"/>
<organism evidence="13 14">
    <name type="scientific">Plutella xylostella</name>
    <name type="common">Diamondback moth</name>
    <name type="synonym">Plutella maculipennis</name>
    <dbReference type="NCBI Taxonomy" id="51655"/>
    <lineage>
        <taxon>Eukaryota</taxon>
        <taxon>Metazoa</taxon>
        <taxon>Ecdysozoa</taxon>
        <taxon>Arthropoda</taxon>
        <taxon>Hexapoda</taxon>
        <taxon>Insecta</taxon>
        <taxon>Pterygota</taxon>
        <taxon>Neoptera</taxon>
        <taxon>Endopterygota</taxon>
        <taxon>Lepidoptera</taxon>
        <taxon>Glossata</taxon>
        <taxon>Ditrysia</taxon>
        <taxon>Yponomeutoidea</taxon>
        <taxon>Plutellidae</taxon>
        <taxon>Plutella</taxon>
    </lineage>
</organism>
<evidence type="ECO:0000256" key="8">
    <source>
        <dbReference type="ARBA" id="ARBA00023125"/>
    </source>
</evidence>
<keyword evidence="14" id="KW-1185">Reference proteome</keyword>
<evidence type="ECO:0000256" key="7">
    <source>
        <dbReference type="ARBA" id="ARBA00023015"/>
    </source>
</evidence>
<keyword evidence="5" id="KW-0479">Metal-binding</keyword>
<sequence>MQTSKSDNEMLEFLGYPLAEDVDLDLSSISPSLLHSDDALQNGPPGLAVANILTLHGGEEVHLEPGQHQLLPVMLPQFGPPARDDFHGEYKFEVQVSSSDTHQKKYLYSAKLNRIYVDIEQNFPVQFVWERAPRPLFVRATVVFSDHAQAEKRVERCLQHRHRRNNGVEPAELGAHVLRSARDYSHGVHYVGDDARADSWLSVLAAVSGAGAAGGACYSHVYQFVCKNSCVGGINRRAIHIVFTLEDAFGRVLGRQSVGARVCACPRRDLRKDEEAARDTLRPSKRPLQRGESKCRKIKLEVVEGEGGDDDVVTLPAGIKLEVVEGDDDDVVTLPAGIQICGVKTLTTGFTVMKNMMEQMAACKRNNPEAQEKLQRCINSINSVLSQYSPS</sequence>
<evidence type="ECO:0000313" key="14">
    <source>
        <dbReference type="Proteomes" id="UP000823941"/>
    </source>
</evidence>
<evidence type="ECO:0000313" key="13">
    <source>
        <dbReference type="EMBL" id="KAG7303681.1"/>
    </source>
</evidence>
<comment type="similarity">
    <text evidence="3">Belongs to the p53 family.</text>
</comment>
<evidence type="ECO:0000256" key="5">
    <source>
        <dbReference type="ARBA" id="ARBA00022723"/>
    </source>
</evidence>
<keyword evidence="10" id="KW-0804">Transcription</keyword>
<protein>
    <recommendedName>
        <fullName evidence="12">p53 DNA-binding domain-containing protein</fullName>
    </recommendedName>
</protein>
<dbReference type="SUPFAM" id="SSF49417">
    <property type="entry name" value="p53-like transcription factors"/>
    <property type="match status" value="1"/>
</dbReference>
<keyword evidence="6" id="KW-0862">Zinc</keyword>
<dbReference type="Pfam" id="PF00870">
    <property type="entry name" value="P53"/>
    <property type="match status" value="1"/>
</dbReference>
<evidence type="ECO:0000256" key="2">
    <source>
        <dbReference type="ARBA" id="ARBA00004123"/>
    </source>
</evidence>
<gene>
    <name evidence="13" type="ORF">JYU34_012233</name>
</gene>
<dbReference type="InterPro" id="IPR008967">
    <property type="entry name" value="p53-like_TF_DNA-bd_sf"/>
</dbReference>
<evidence type="ECO:0000259" key="12">
    <source>
        <dbReference type="Pfam" id="PF00870"/>
    </source>
</evidence>
<comment type="cofactor">
    <cofactor evidence="1">
        <name>Zn(2+)</name>
        <dbReference type="ChEBI" id="CHEBI:29105"/>
    </cofactor>
</comment>
<keyword evidence="7" id="KW-0805">Transcription regulation</keyword>
<reference evidence="13 14" key="1">
    <citation type="submission" date="2021-06" db="EMBL/GenBank/DDBJ databases">
        <title>A haploid diamondback moth (Plutella xylostella L.) genome assembly resolves 31 chromosomes and identifies a diamide resistance mutation.</title>
        <authorList>
            <person name="Ward C.M."/>
            <person name="Perry K.D."/>
            <person name="Baker G."/>
            <person name="Powis K."/>
            <person name="Heckel D.G."/>
            <person name="Baxter S.W."/>
        </authorList>
    </citation>
    <scope>NUCLEOTIDE SEQUENCE [LARGE SCALE GENOMIC DNA]</scope>
    <source>
        <strain evidence="13 14">LV</strain>
        <tissue evidence="13">Single pupa</tissue>
    </source>
</reference>
<keyword evidence="4" id="KW-0053">Apoptosis</keyword>
<keyword evidence="9" id="KW-0010">Activator</keyword>